<evidence type="ECO:0000313" key="4">
    <source>
        <dbReference type="Proteomes" id="UP000217250"/>
    </source>
</evidence>
<dbReference type="EMBL" id="CP022386">
    <property type="protein sequence ID" value="ATA85722.1"/>
    <property type="molecule type" value="Genomic_DNA"/>
</dbReference>
<dbReference type="OrthoDB" id="9768177at2"/>
<feature type="region of interest" description="Disordered" evidence="1">
    <location>
        <begin position="95"/>
        <end position="115"/>
    </location>
</feature>
<organism evidence="3 4">
    <name type="scientific">Capnocytophaga gingivalis</name>
    <dbReference type="NCBI Taxonomy" id="1017"/>
    <lineage>
        <taxon>Bacteria</taxon>
        <taxon>Pseudomonadati</taxon>
        <taxon>Bacteroidota</taxon>
        <taxon>Flavobacteriia</taxon>
        <taxon>Flavobacteriales</taxon>
        <taxon>Flavobacteriaceae</taxon>
        <taxon>Capnocytophaga</taxon>
    </lineage>
</organism>
<evidence type="ECO:0000256" key="1">
    <source>
        <dbReference type="SAM" id="MobiDB-lite"/>
    </source>
</evidence>
<evidence type="ECO:0008006" key="5">
    <source>
        <dbReference type="Google" id="ProtNLM"/>
    </source>
</evidence>
<dbReference type="AlphaFoldDB" id="A0A250FKQ5"/>
<dbReference type="RefSeq" id="WP_095909218.1">
    <property type="nucleotide sequence ID" value="NZ_CP022386.1"/>
</dbReference>
<name>A0A250FKQ5_9FLAO</name>
<dbReference type="Proteomes" id="UP000217250">
    <property type="component" value="Chromosome"/>
</dbReference>
<dbReference type="KEGG" id="cgh:CGC50_00260"/>
<evidence type="ECO:0000313" key="3">
    <source>
        <dbReference type="EMBL" id="ATA85722.1"/>
    </source>
</evidence>
<sequence>MKTETRFITGKVTDEKGEPLLGVNVVVKNSQPIQGTATDSHGIYKLTAPVGSQLVFSFIGRQTMESSPITKTSSKFPTVVLREVAEELDELTFTAPKKEPEKNLPPTQPKKENPIQKYFNPQTTITQKNSYNQNLKDAKLLMLGGGILLFGLLIATLNNSQTQKVSKKVNL</sequence>
<dbReference type="Pfam" id="PF13715">
    <property type="entry name" value="CarbopepD_reg_2"/>
    <property type="match status" value="1"/>
</dbReference>
<gene>
    <name evidence="3" type="ORF">CGC50_00260</name>
</gene>
<accession>A0A250FKQ5</accession>
<feature type="transmembrane region" description="Helical" evidence="2">
    <location>
        <begin position="140"/>
        <end position="158"/>
    </location>
</feature>
<reference evidence="4" key="1">
    <citation type="submission" date="2017-06" db="EMBL/GenBank/DDBJ databases">
        <title>Capnocytophaga spp. assemblies.</title>
        <authorList>
            <person name="Gulvik C.A."/>
        </authorList>
    </citation>
    <scope>NUCLEOTIDE SEQUENCE [LARGE SCALE GENOMIC DNA]</scope>
    <source>
        <strain evidence="4">H1496</strain>
    </source>
</reference>
<keyword evidence="2" id="KW-0812">Transmembrane</keyword>
<keyword evidence="2" id="KW-0472">Membrane</keyword>
<keyword evidence="2" id="KW-1133">Transmembrane helix</keyword>
<dbReference type="SUPFAM" id="SSF49464">
    <property type="entry name" value="Carboxypeptidase regulatory domain-like"/>
    <property type="match status" value="1"/>
</dbReference>
<dbReference type="Gene3D" id="2.60.40.1120">
    <property type="entry name" value="Carboxypeptidase-like, regulatory domain"/>
    <property type="match status" value="1"/>
</dbReference>
<evidence type="ECO:0000256" key="2">
    <source>
        <dbReference type="SAM" id="Phobius"/>
    </source>
</evidence>
<protein>
    <recommendedName>
        <fullName evidence="5">TonB-dependent receptor</fullName>
    </recommendedName>
</protein>
<proteinExistence type="predicted"/>
<dbReference type="InterPro" id="IPR008969">
    <property type="entry name" value="CarboxyPept-like_regulatory"/>
</dbReference>
<dbReference type="GeneID" id="84806999"/>